<keyword evidence="4" id="KW-1185">Reference proteome</keyword>
<evidence type="ECO:0000259" key="2">
    <source>
        <dbReference type="Pfam" id="PF13391"/>
    </source>
</evidence>
<proteinExistence type="predicted"/>
<organism evidence="3 4">
    <name type="scientific">Agrocybe pediades</name>
    <dbReference type="NCBI Taxonomy" id="84607"/>
    <lineage>
        <taxon>Eukaryota</taxon>
        <taxon>Fungi</taxon>
        <taxon>Dikarya</taxon>
        <taxon>Basidiomycota</taxon>
        <taxon>Agaricomycotina</taxon>
        <taxon>Agaricomycetes</taxon>
        <taxon>Agaricomycetidae</taxon>
        <taxon>Agaricales</taxon>
        <taxon>Agaricineae</taxon>
        <taxon>Strophariaceae</taxon>
        <taxon>Agrocybe</taxon>
    </lineage>
</organism>
<dbReference type="Pfam" id="PF13391">
    <property type="entry name" value="HNH_2"/>
    <property type="match status" value="1"/>
</dbReference>
<dbReference type="EMBL" id="JAACJL010000045">
    <property type="protein sequence ID" value="KAF4613466.1"/>
    <property type="molecule type" value="Genomic_DNA"/>
</dbReference>
<evidence type="ECO:0000313" key="3">
    <source>
        <dbReference type="EMBL" id="KAF4613466.1"/>
    </source>
</evidence>
<sequence>MSDRRNDSLQSTGSTLTSCSSEHSSELYEGAIKPATESIEKSDTSLQDLVDAAEKIIKEKFTPDPRSTYAYTKGRKKTSVQLDQVMIAMLACAEECGGEKGKRYVASAVIACSQEEDVVGALEALGTTWLTHFLFVFKTGRGHSSQPSDEPSEVLVRDGYKCVLTGFQDITHPNIDANILVVDLGVAHILRRAIGEFNPDHKSKSFKSAATTFDILVNFTHLPVKTLQDLRDQLDDASNGMTLEMNAHDGFDNFRWCLKRTETEHVYELKIFNDVGILKKPANNRVSFEDHSNQFPLDYTDKERSPVKLPDPCFIAIHAAIAGILHMSGAGKFFDELLDDYRDDEGKVPAVRSWSELEALMGEQLMREAIIQGFQSVDVY</sequence>
<dbReference type="InterPro" id="IPR003615">
    <property type="entry name" value="HNH_nuc"/>
</dbReference>
<dbReference type="PROSITE" id="PS51257">
    <property type="entry name" value="PROKAR_LIPOPROTEIN"/>
    <property type="match status" value="1"/>
</dbReference>
<dbReference type="AlphaFoldDB" id="A0A8H4VJS2"/>
<dbReference type="Proteomes" id="UP000521872">
    <property type="component" value="Unassembled WGS sequence"/>
</dbReference>
<name>A0A8H4VJS2_9AGAR</name>
<evidence type="ECO:0000256" key="1">
    <source>
        <dbReference type="SAM" id="MobiDB-lite"/>
    </source>
</evidence>
<reference evidence="3 4" key="1">
    <citation type="submission" date="2019-12" db="EMBL/GenBank/DDBJ databases">
        <authorList>
            <person name="Floudas D."/>
            <person name="Bentzer J."/>
            <person name="Ahren D."/>
            <person name="Johansson T."/>
            <person name="Persson P."/>
            <person name="Tunlid A."/>
        </authorList>
    </citation>
    <scope>NUCLEOTIDE SEQUENCE [LARGE SCALE GENOMIC DNA]</scope>
    <source>
        <strain evidence="3 4">CBS 102.39</strain>
    </source>
</reference>
<gene>
    <name evidence="3" type="ORF">D9613_007424</name>
</gene>
<accession>A0A8H4VJS2</accession>
<feature type="domain" description="HNH nuclease" evidence="2">
    <location>
        <begin position="162"/>
        <end position="258"/>
    </location>
</feature>
<evidence type="ECO:0000313" key="4">
    <source>
        <dbReference type="Proteomes" id="UP000521872"/>
    </source>
</evidence>
<comment type="caution">
    <text evidence="3">The sequence shown here is derived from an EMBL/GenBank/DDBJ whole genome shotgun (WGS) entry which is preliminary data.</text>
</comment>
<feature type="region of interest" description="Disordered" evidence="1">
    <location>
        <begin position="1"/>
        <end position="39"/>
    </location>
</feature>
<protein>
    <recommendedName>
        <fullName evidence="2">HNH nuclease domain-containing protein</fullName>
    </recommendedName>
</protein>